<evidence type="ECO:0000313" key="1">
    <source>
        <dbReference type="EMBL" id="WQG89326.1"/>
    </source>
</evidence>
<gene>
    <name evidence="1" type="ORF">SR876_30815</name>
</gene>
<accession>A0ABZ0XFG3</accession>
<dbReference type="Proteomes" id="UP001326715">
    <property type="component" value="Chromosome"/>
</dbReference>
<sequence>METLLTGSNILILKRHRGFKKGTLKYKIMYRGFNLKIKLNDSLVESYKDQGLSIQEKYKSNILDKFKDVVRESHQLDAAKIESLFFPQIEADIFISNSHKNVDEVMALAGFLNWKFSLKVFVDSCVWESVRNLQKILDDKYSWTNYEKRSYSYVAVGKSASHAHMMLSVALSRMINTTECIFFYNTPESITPFNNTDSTTSPWIYSEIALTQIIQKRIPQRRKGQETKLFTERGYINESLELHYQADLGHLSPLNAQDFNAWIDKVVNTPQKALDALYDMIPLPTKPHLI</sequence>
<proteinExistence type="predicted"/>
<organism evidence="1 2">
    <name type="scientific">Chitinophaga sancti</name>
    <dbReference type="NCBI Taxonomy" id="1004"/>
    <lineage>
        <taxon>Bacteria</taxon>
        <taxon>Pseudomonadati</taxon>
        <taxon>Bacteroidota</taxon>
        <taxon>Chitinophagia</taxon>
        <taxon>Chitinophagales</taxon>
        <taxon>Chitinophagaceae</taxon>
        <taxon>Chitinophaga</taxon>
    </lineage>
</organism>
<dbReference type="RefSeq" id="WP_072356428.1">
    <property type="nucleotide sequence ID" value="NZ_CP139972.1"/>
</dbReference>
<protein>
    <submittedName>
        <fullName evidence="1">Uncharacterized protein</fullName>
    </submittedName>
</protein>
<evidence type="ECO:0000313" key="2">
    <source>
        <dbReference type="Proteomes" id="UP001326715"/>
    </source>
</evidence>
<reference evidence="1 2" key="1">
    <citation type="submission" date="2023-11" db="EMBL/GenBank/DDBJ databases">
        <title>MicrobeMod: A computational toolkit for identifying prokaryotic methylation and restriction-modification with nanopore sequencing.</title>
        <authorList>
            <person name="Crits-Christoph A."/>
            <person name="Kang S.C."/>
            <person name="Lee H."/>
            <person name="Ostrov N."/>
        </authorList>
    </citation>
    <scope>NUCLEOTIDE SEQUENCE [LARGE SCALE GENOMIC DNA]</scope>
    <source>
        <strain evidence="1 2">ATCC 23090</strain>
    </source>
</reference>
<dbReference type="EMBL" id="CP140154">
    <property type="protein sequence ID" value="WQG89326.1"/>
    <property type="molecule type" value="Genomic_DNA"/>
</dbReference>
<keyword evidence="2" id="KW-1185">Reference proteome</keyword>
<name>A0ABZ0XFG3_9BACT</name>